<feature type="chain" id="PRO_5047444140" evidence="1">
    <location>
        <begin position="20"/>
        <end position="161"/>
    </location>
</feature>
<comment type="caution">
    <text evidence="2">The sequence shown here is derived from an EMBL/GenBank/DDBJ whole genome shotgun (WGS) entry which is preliminary data.</text>
</comment>
<accession>A0ABR4GGA1</accession>
<dbReference type="EMBL" id="JBFTWV010000015">
    <property type="protein sequence ID" value="KAL2798048.1"/>
    <property type="molecule type" value="Genomic_DNA"/>
</dbReference>
<evidence type="ECO:0000313" key="2">
    <source>
        <dbReference type="EMBL" id="KAL2798048.1"/>
    </source>
</evidence>
<sequence length="161" mass="17513">MRLLSLFTILATATSLTAALPEQASAQISCIGLNDRYCDNVTVGLTCCPPLRCGSDSPGWTKTTSLTRMRPAKLCSMDLYMEPKPYVIECVARKNQGCKGSICSPRVEQADAVKRNGAVTNDPDKLQHHPVTPGWPAARTGRIQLVQAGWDGMGWLWYSVG</sequence>
<protein>
    <submittedName>
        <fullName evidence="2">Uncharacterized protein</fullName>
    </submittedName>
</protein>
<gene>
    <name evidence="2" type="ORF">BJX66DRAFT_334395</name>
</gene>
<dbReference type="Proteomes" id="UP001610563">
    <property type="component" value="Unassembled WGS sequence"/>
</dbReference>
<feature type="signal peptide" evidence="1">
    <location>
        <begin position="1"/>
        <end position="19"/>
    </location>
</feature>
<name>A0ABR4GGA1_9EURO</name>
<evidence type="ECO:0000313" key="3">
    <source>
        <dbReference type="Proteomes" id="UP001610563"/>
    </source>
</evidence>
<keyword evidence="3" id="KW-1185">Reference proteome</keyword>
<evidence type="ECO:0000256" key="1">
    <source>
        <dbReference type="SAM" id="SignalP"/>
    </source>
</evidence>
<organism evidence="2 3">
    <name type="scientific">Aspergillus keveii</name>
    <dbReference type="NCBI Taxonomy" id="714993"/>
    <lineage>
        <taxon>Eukaryota</taxon>
        <taxon>Fungi</taxon>
        <taxon>Dikarya</taxon>
        <taxon>Ascomycota</taxon>
        <taxon>Pezizomycotina</taxon>
        <taxon>Eurotiomycetes</taxon>
        <taxon>Eurotiomycetidae</taxon>
        <taxon>Eurotiales</taxon>
        <taxon>Aspergillaceae</taxon>
        <taxon>Aspergillus</taxon>
        <taxon>Aspergillus subgen. Nidulantes</taxon>
    </lineage>
</organism>
<proteinExistence type="predicted"/>
<reference evidence="2 3" key="1">
    <citation type="submission" date="2024-07" db="EMBL/GenBank/DDBJ databases">
        <title>Section-level genome sequencing and comparative genomics of Aspergillus sections Usti and Cavernicolus.</title>
        <authorList>
            <consortium name="Lawrence Berkeley National Laboratory"/>
            <person name="Nybo J.L."/>
            <person name="Vesth T.C."/>
            <person name="Theobald S."/>
            <person name="Frisvad J.C."/>
            <person name="Larsen T.O."/>
            <person name="Kjaerboelling I."/>
            <person name="Rothschild-Mancinelli K."/>
            <person name="Lyhne E.K."/>
            <person name="Kogle M.E."/>
            <person name="Barry K."/>
            <person name="Clum A."/>
            <person name="Na H."/>
            <person name="Ledsgaard L."/>
            <person name="Lin J."/>
            <person name="Lipzen A."/>
            <person name="Kuo A."/>
            <person name="Riley R."/>
            <person name="Mondo S."/>
            <person name="Labutti K."/>
            <person name="Haridas S."/>
            <person name="Pangalinan J."/>
            <person name="Salamov A.A."/>
            <person name="Simmons B.A."/>
            <person name="Magnuson J.K."/>
            <person name="Chen J."/>
            <person name="Drula E."/>
            <person name="Henrissat B."/>
            <person name="Wiebenga A."/>
            <person name="Lubbers R.J."/>
            <person name="Gomes A.C."/>
            <person name="Makela M.R."/>
            <person name="Stajich J."/>
            <person name="Grigoriev I.V."/>
            <person name="Mortensen U.H."/>
            <person name="De Vries R.P."/>
            <person name="Baker S.E."/>
            <person name="Andersen M.R."/>
        </authorList>
    </citation>
    <scope>NUCLEOTIDE SEQUENCE [LARGE SCALE GENOMIC DNA]</scope>
    <source>
        <strain evidence="2 3">CBS 209.92</strain>
    </source>
</reference>
<keyword evidence="1" id="KW-0732">Signal</keyword>